<dbReference type="GO" id="GO:0005737">
    <property type="term" value="C:cytoplasm"/>
    <property type="evidence" value="ECO:0007669"/>
    <property type="project" value="UniProtKB-SubCell"/>
</dbReference>
<dbReference type="SUPFAM" id="SSF52540">
    <property type="entry name" value="P-loop containing nucleoside triphosphate hydrolases"/>
    <property type="match status" value="1"/>
</dbReference>
<accession>A0A0C2FFH3</accession>
<dbReference type="OrthoDB" id="5854445at2759"/>
<dbReference type="Pfam" id="PF00612">
    <property type="entry name" value="IQ"/>
    <property type="match status" value="3"/>
</dbReference>
<dbReference type="AlphaFoldDB" id="A0A0C2FFH3"/>
<dbReference type="GO" id="GO:0005516">
    <property type="term" value="F:calmodulin binding"/>
    <property type="evidence" value="ECO:0007669"/>
    <property type="project" value="UniProtKB-KW"/>
</dbReference>
<keyword evidence="4" id="KW-0112">Calmodulin-binding</keyword>
<evidence type="ECO:0000256" key="2">
    <source>
        <dbReference type="ARBA" id="ARBA00022490"/>
    </source>
</evidence>
<dbReference type="InterPro" id="IPR051185">
    <property type="entry name" value="ASPM"/>
</dbReference>
<evidence type="ECO:0000256" key="1">
    <source>
        <dbReference type="ARBA" id="ARBA00004496"/>
    </source>
</evidence>
<dbReference type="Proteomes" id="UP000054047">
    <property type="component" value="Unassembled WGS sequence"/>
</dbReference>
<gene>
    <name evidence="5" type="ORF">ANCDUO_24570</name>
</gene>
<dbReference type="SMART" id="SM00015">
    <property type="entry name" value="IQ"/>
    <property type="match status" value="3"/>
</dbReference>
<evidence type="ECO:0000256" key="4">
    <source>
        <dbReference type="ARBA" id="ARBA00022860"/>
    </source>
</evidence>
<dbReference type="GO" id="GO:0051295">
    <property type="term" value="P:establishment of meiotic spindle localization"/>
    <property type="evidence" value="ECO:0007669"/>
    <property type="project" value="TreeGrafter"/>
</dbReference>
<dbReference type="PROSITE" id="PS50096">
    <property type="entry name" value="IQ"/>
    <property type="match status" value="3"/>
</dbReference>
<dbReference type="GO" id="GO:0000278">
    <property type="term" value="P:mitotic cell cycle"/>
    <property type="evidence" value="ECO:0007669"/>
    <property type="project" value="TreeGrafter"/>
</dbReference>
<reference evidence="5 6" key="1">
    <citation type="submission" date="2013-12" db="EMBL/GenBank/DDBJ databases">
        <title>Draft genome of the parsitic nematode Ancylostoma duodenale.</title>
        <authorList>
            <person name="Mitreva M."/>
        </authorList>
    </citation>
    <scope>NUCLEOTIDE SEQUENCE [LARGE SCALE GENOMIC DNA]</scope>
    <source>
        <strain evidence="5 6">Zhejiang</strain>
    </source>
</reference>
<sequence length="156" mass="18515">MSILDLVGANERLLTPPKPQPLIFLAATRAFLAVRRLFYLQMHRAAIVIQTAYRRYVCESRYRKLRCAVVAIQAQYRAAKVRAWVEKMRYEQSAIIIQKYWRGYLVRRSEIERRRKIILVQCCVRRWLAKRRLRELKVGLSNWFSVVVCGKSCVIL</sequence>
<keyword evidence="3" id="KW-0677">Repeat</keyword>
<dbReference type="GO" id="GO:0007051">
    <property type="term" value="P:spindle organization"/>
    <property type="evidence" value="ECO:0007669"/>
    <property type="project" value="TreeGrafter"/>
</dbReference>
<dbReference type="EMBL" id="KN772698">
    <property type="protein sequence ID" value="KIH45389.1"/>
    <property type="molecule type" value="Genomic_DNA"/>
</dbReference>
<proteinExistence type="predicted"/>
<evidence type="ECO:0000256" key="3">
    <source>
        <dbReference type="ARBA" id="ARBA00022737"/>
    </source>
</evidence>
<keyword evidence="6" id="KW-1185">Reference proteome</keyword>
<keyword evidence="2" id="KW-0963">Cytoplasm</keyword>
<dbReference type="Gene3D" id="1.20.5.190">
    <property type="match status" value="2"/>
</dbReference>
<dbReference type="InterPro" id="IPR000048">
    <property type="entry name" value="IQ_motif_EF-hand-BS"/>
</dbReference>
<name>A0A0C2FFH3_9BILA</name>
<dbReference type="PANTHER" id="PTHR22706">
    <property type="entry name" value="ASSEMBLY FACTOR FOR SPINDLE MICROTUBULES"/>
    <property type="match status" value="1"/>
</dbReference>
<dbReference type="InterPro" id="IPR027417">
    <property type="entry name" value="P-loop_NTPase"/>
</dbReference>
<protein>
    <recommendedName>
        <fullName evidence="7">IQ calmodulin-binding motif protein</fullName>
    </recommendedName>
</protein>
<evidence type="ECO:0008006" key="7">
    <source>
        <dbReference type="Google" id="ProtNLM"/>
    </source>
</evidence>
<evidence type="ECO:0000313" key="6">
    <source>
        <dbReference type="Proteomes" id="UP000054047"/>
    </source>
</evidence>
<dbReference type="PANTHER" id="PTHR22706:SF1">
    <property type="entry name" value="ASSEMBLY FACTOR FOR SPINDLE MICROTUBULES"/>
    <property type="match status" value="1"/>
</dbReference>
<organism evidence="5 6">
    <name type="scientific">Ancylostoma duodenale</name>
    <dbReference type="NCBI Taxonomy" id="51022"/>
    <lineage>
        <taxon>Eukaryota</taxon>
        <taxon>Metazoa</taxon>
        <taxon>Ecdysozoa</taxon>
        <taxon>Nematoda</taxon>
        <taxon>Chromadorea</taxon>
        <taxon>Rhabditida</taxon>
        <taxon>Rhabditina</taxon>
        <taxon>Rhabditomorpha</taxon>
        <taxon>Strongyloidea</taxon>
        <taxon>Ancylostomatidae</taxon>
        <taxon>Ancylostomatinae</taxon>
        <taxon>Ancylostoma</taxon>
    </lineage>
</organism>
<dbReference type="GO" id="GO:0000922">
    <property type="term" value="C:spindle pole"/>
    <property type="evidence" value="ECO:0007669"/>
    <property type="project" value="TreeGrafter"/>
</dbReference>
<comment type="subcellular location">
    <subcellularLocation>
        <location evidence="1">Cytoplasm</location>
    </subcellularLocation>
</comment>
<evidence type="ECO:0000313" key="5">
    <source>
        <dbReference type="EMBL" id="KIH45389.1"/>
    </source>
</evidence>